<dbReference type="NCBIfam" id="NF006693">
    <property type="entry name" value="PRK09242.1"/>
    <property type="match status" value="1"/>
</dbReference>
<gene>
    <name evidence="3" type="primary">trn2</name>
    <name evidence="3" type="ORF">AAE02nite_45670</name>
</gene>
<dbReference type="NCBIfam" id="NF005559">
    <property type="entry name" value="PRK07231.1"/>
    <property type="match status" value="1"/>
</dbReference>
<dbReference type="EMBL" id="BJYS01000046">
    <property type="protein sequence ID" value="GEO06903.1"/>
    <property type="molecule type" value="Genomic_DNA"/>
</dbReference>
<dbReference type="Proteomes" id="UP000321532">
    <property type="component" value="Unassembled WGS sequence"/>
</dbReference>
<dbReference type="InterPro" id="IPR002347">
    <property type="entry name" value="SDR_fam"/>
</dbReference>
<dbReference type="GO" id="GO:0016491">
    <property type="term" value="F:oxidoreductase activity"/>
    <property type="evidence" value="ECO:0007669"/>
    <property type="project" value="UniProtKB-KW"/>
</dbReference>
<dbReference type="PANTHER" id="PTHR42898:SF6">
    <property type="entry name" value="NADP-DEPENDENT MANNITOL DEHYDROGENASE"/>
    <property type="match status" value="1"/>
</dbReference>
<dbReference type="PANTHER" id="PTHR42898">
    <property type="entry name" value="TROPINONE REDUCTASE"/>
    <property type="match status" value="1"/>
</dbReference>
<reference evidence="3 4" key="1">
    <citation type="submission" date="2019-07" db="EMBL/GenBank/DDBJ databases">
        <title>Whole genome shotgun sequence of Adhaeribacter aerolatus NBRC 106133.</title>
        <authorList>
            <person name="Hosoyama A."/>
            <person name="Uohara A."/>
            <person name="Ohji S."/>
            <person name="Ichikawa N."/>
        </authorList>
    </citation>
    <scope>NUCLEOTIDE SEQUENCE [LARGE SCALE GENOMIC DNA]</scope>
    <source>
        <strain evidence="3 4">NBRC 106133</strain>
    </source>
</reference>
<protein>
    <submittedName>
        <fullName evidence="3">Tropinone reductase</fullName>
    </submittedName>
</protein>
<dbReference type="Gene3D" id="3.40.50.720">
    <property type="entry name" value="NAD(P)-binding Rossmann-like Domain"/>
    <property type="match status" value="1"/>
</dbReference>
<dbReference type="PRINTS" id="PR00080">
    <property type="entry name" value="SDRFAMILY"/>
</dbReference>
<comment type="caution">
    <text evidence="3">The sequence shown here is derived from an EMBL/GenBank/DDBJ whole genome shotgun (WGS) entry which is preliminary data.</text>
</comment>
<keyword evidence="4" id="KW-1185">Reference proteome</keyword>
<sequence>MNIAERWSLQHKRALVTGGTKGIGKAIAEEFLALGAEVLIVARKTKDMQQVLAQWQSQNLPATGFTGDMSKAEDRKALILSISETWGNLDILVNNVGTNIRKSTDAYSDNDYNQLLETNLKSAFHLCQLAYPLLKQQSQSRIINISSVAGLRHVRTGAIYGMTKAALNHLSRYLAVEWAPDGILVNAIAPWYIQTPLAESVLKNPEYLQAVLDRTPLKRIGQPEEVAAAAAFLCMPAASYITGQCLAVDGGFSVQGFS</sequence>
<evidence type="ECO:0000256" key="2">
    <source>
        <dbReference type="ARBA" id="ARBA00023002"/>
    </source>
</evidence>
<evidence type="ECO:0000256" key="1">
    <source>
        <dbReference type="ARBA" id="ARBA00006484"/>
    </source>
</evidence>
<comment type="similarity">
    <text evidence="1">Belongs to the short-chain dehydrogenases/reductases (SDR) family.</text>
</comment>
<organism evidence="3 4">
    <name type="scientific">Adhaeribacter aerolatus</name>
    <dbReference type="NCBI Taxonomy" id="670289"/>
    <lineage>
        <taxon>Bacteria</taxon>
        <taxon>Pseudomonadati</taxon>
        <taxon>Bacteroidota</taxon>
        <taxon>Cytophagia</taxon>
        <taxon>Cytophagales</taxon>
        <taxon>Hymenobacteraceae</taxon>
        <taxon>Adhaeribacter</taxon>
    </lineage>
</organism>
<dbReference type="FunFam" id="3.40.50.720:FF:000084">
    <property type="entry name" value="Short-chain dehydrogenase reductase"/>
    <property type="match status" value="1"/>
</dbReference>
<dbReference type="InterPro" id="IPR036291">
    <property type="entry name" value="NAD(P)-bd_dom_sf"/>
</dbReference>
<name>A0A512B4K7_9BACT</name>
<accession>A0A512B4K7</accession>
<evidence type="ECO:0000313" key="3">
    <source>
        <dbReference type="EMBL" id="GEO06903.1"/>
    </source>
</evidence>
<dbReference type="OrthoDB" id="9804104at2"/>
<dbReference type="InterPro" id="IPR045000">
    <property type="entry name" value="TR"/>
</dbReference>
<dbReference type="AlphaFoldDB" id="A0A512B4K7"/>
<keyword evidence="2" id="KW-0560">Oxidoreductase</keyword>
<dbReference type="Pfam" id="PF13561">
    <property type="entry name" value="adh_short_C2"/>
    <property type="match status" value="1"/>
</dbReference>
<dbReference type="SUPFAM" id="SSF51735">
    <property type="entry name" value="NAD(P)-binding Rossmann-fold domains"/>
    <property type="match status" value="1"/>
</dbReference>
<dbReference type="RefSeq" id="WP_146903961.1">
    <property type="nucleotide sequence ID" value="NZ_BJYS01000046.1"/>
</dbReference>
<dbReference type="PRINTS" id="PR00081">
    <property type="entry name" value="GDHRDH"/>
</dbReference>
<evidence type="ECO:0000313" key="4">
    <source>
        <dbReference type="Proteomes" id="UP000321532"/>
    </source>
</evidence>
<proteinExistence type="inferred from homology"/>